<dbReference type="GO" id="GO:0004803">
    <property type="term" value="F:transposase activity"/>
    <property type="evidence" value="ECO:0007669"/>
    <property type="project" value="InterPro"/>
</dbReference>
<dbReference type="GO" id="GO:0003677">
    <property type="term" value="F:DNA binding"/>
    <property type="evidence" value="ECO:0007669"/>
    <property type="project" value="InterPro"/>
</dbReference>
<name>A0A9D2LEW8_9MICO</name>
<dbReference type="AlphaFoldDB" id="A0A9D2LEW8"/>
<dbReference type="InterPro" id="IPR009057">
    <property type="entry name" value="Homeodomain-like_sf"/>
</dbReference>
<dbReference type="PANTHER" id="PTHR33215:SF13">
    <property type="entry name" value="PROTEIN DISTAL ANTENNA"/>
    <property type="match status" value="1"/>
</dbReference>
<organism evidence="2 3">
    <name type="scientific">Candidatus Brachybacterium merdavium</name>
    <dbReference type="NCBI Taxonomy" id="2838513"/>
    <lineage>
        <taxon>Bacteria</taxon>
        <taxon>Bacillati</taxon>
        <taxon>Actinomycetota</taxon>
        <taxon>Actinomycetes</taxon>
        <taxon>Micrococcales</taxon>
        <taxon>Dermabacteraceae</taxon>
        <taxon>Brachybacterium</taxon>
    </lineage>
</organism>
<protein>
    <submittedName>
        <fullName evidence="2">Transposase</fullName>
    </submittedName>
</protein>
<dbReference type="EMBL" id="DWZH01000097">
    <property type="protein sequence ID" value="HJB11309.1"/>
    <property type="molecule type" value="Genomic_DNA"/>
</dbReference>
<evidence type="ECO:0000313" key="3">
    <source>
        <dbReference type="Proteomes" id="UP000823823"/>
    </source>
</evidence>
<proteinExistence type="predicted"/>
<comment type="caution">
    <text evidence="2">The sequence shown here is derived from an EMBL/GenBank/DDBJ whole genome shotgun (WGS) entry which is preliminary data.</text>
</comment>
<dbReference type="Pfam" id="PF01527">
    <property type="entry name" value="HTH_Tnp_1"/>
    <property type="match status" value="1"/>
</dbReference>
<reference evidence="2" key="1">
    <citation type="journal article" date="2021" name="PeerJ">
        <title>Extensive microbial diversity within the chicken gut microbiome revealed by metagenomics and culture.</title>
        <authorList>
            <person name="Gilroy R."/>
            <person name="Ravi A."/>
            <person name="Getino M."/>
            <person name="Pursley I."/>
            <person name="Horton D.L."/>
            <person name="Alikhan N.F."/>
            <person name="Baker D."/>
            <person name="Gharbi K."/>
            <person name="Hall N."/>
            <person name="Watson M."/>
            <person name="Adriaenssens E.M."/>
            <person name="Foster-Nyarko E."/>
            <person name="Jarju S."/>
            <person name="Secka A."/>
            <person name="Antonio M."/>
            <person name="Oren A."/>
            <person name="Chaudhuri R.R."/>
            <person name="La Ragione R."/>
            <person name="Hildebrand F."/>
            <person name="Pallen M.J."/>
        </authorList>
    </citation>
    <scope>NUCLEOTIDE SEQUENCE</scope>
    <source>
        <strain evidence="2">ChiHjej13B12-24818</strain>
    </source>
</reference>
<gene>
    <name evidence="2" type="ORF">H9786_12415</name>
</gene>
<dbReference type="Proteomes" id="UP000823823">
    <property type="component" value="Unassembled WGS sequence"/>
</dbReference>
<dbReference type="SUPFAM" id="SSF46689">
    <property type="entry name" value="Homeodomain-like"/>
    <property type="match status" value="1"/>
</dbReference>
<feature type="region of interest" description="Disordered" evidence="1">
    <location>
        <begin position="44"/>
        <end position="68"/>
    </location>
</feature>
<evidence type="ECO:0000256" key="1">
    <source>
        <dbReference type="SAM" id="MobiDB-lite"/>
    </source>
</evidence>
<dbReference type="InterPro" id="IPR002514">
    <property type="entry name" value="Transposase_8"/>
</dbReference>
<accession>A0A9D2LEW8</accession>
<dbReference type="PANTHER" id="PTHR33215">
    <property type="entry name" value="PROTEIN DISTAL ANTENNA"/>
    <property type="match status" value="1"/>
</dbReference>
<dbReference type="GO" id="GO:0006313">
    <property type="term" value="P:DNA transposition"/>
    <property type="evidence" value="ECO:0007669"/>
    <property type="project" value="InterPro"/>
</dbReference>
<reference evidence="2" key="2">
    <citation type="submission" date="2021-04" db="EMBL/GenBank/DDBJ databases">
        <authorList>
            <person name="Gilroy R."/>
        </authorList>
    </citation>
    <scope>NUCLEOTIDE SEQUENCE</scope>
    <source>
        <strain evidence="2">ChiHjej13B12-24818</strain>
    </source>
</reference>
<evidence type="ECO:0000313" key="2">
    <source>
        <dbReference type="EMBL" id="HJB11309.1"/>
    </source>
</evidence>
<feature type="compositionally biased region" description="Basic and acidic residues" evidence="1">
    <location>
        <begin position="44"/>
        <end position="53"/>
    </location>
</feature>
<dbReference type="Gene3D" id="1.10.10.60">
    <property type="entry name" value="Homeodomain-like"/>
    <property type="match status" value="1"/>
</dbReference>
<dbReference type="InterPro" id="IPR051839">
    <property type="entry name" value="RD_transcriptional_regulator"/>
</dbReference>
<sequence length="104" mass="11959">MVKRKRYTPEYRREAAALVLDTDRPIAHVAEEIGVGAQLLGRWVRQERERRDPPPSPETPLTGQEREELKQLRRRVHDLERDNEFLGKAAAFFASKPPGRNGSS</sequence>